<gene>
    <name evidence="1" type="ORF">GCM10011322_13140</name>
</gene>
<proteinExistence type="predicted"/>
<sequence>MNFGCAMEILTRDTEISVAAVAHRVREQVTRPTSGRDRFSYALFVDSSLDESICPGLFRYEPGRGLVLQARFSEFLEQILHDTYQPDTEGLYRDESKDAIAARGSS</sequence>
<dbReference type="Proteomes" id="UP000600449">
    <property type="component" value="Unassembled WGS sequence"/>
</dbReference>
<evidence type="ECO:0000313" key="2">
    <source>
        <dbReference type="Proteomes" id="UP000600449"/>
    </source>
</evidence>
<reference evidence="1 2" key="1">
    <citation type="journal article" date="2014" name="Int. J. Syst. Evol. Microbiol.">
        <title>Complete genome sequence of Corynebacterium casei LMG S-19264T (=DSM 44701T), isolated from a smear-ripened cheese.</title>
        <authorList>
            <consortium name="US DOE Joint Genome Institute (JGI-PGF)"/>
            <person name="Walter F."/>
            <person name="Albersmeier A."/>
            <person name="Kalinowski J."/>
            <person name="Ruckert C."/>
        </authorList>
    </citation>
    <scope>NUCLEOTIDE SEQUENCE [LARGE SCALE GENOMIC DNA]</scope>
    <source>
        <strain evidence="1 2">CGMCC 1.9161</strain>
    </source>
</reference>
<protein>
    <submittedName>
        <fullName evidence="1">Uncharacterized protein</fullName>
    </submittedName>
</protein>
<accession>A0A917Q5Y8</accession>
<organism evidence="1 2">
    <name type="scientific">Salinarimonas ramus</name>
    <dbReference type="NCBI Taxonomy" id="690164"/>
    <lineage>
        <taxon>Bacteria</taxon>
        <taxon>Pseudomonadati</taxon>
        <taxon>Pseudomonadota</taxon>
        <taxon>Alphaproteobacteria</taxon>
        <taxon>Hyphomicrobiales</taxon>
        <taxon>Salinarimonadaceae</taxon>
        <taxon>Salinarimonas</taxon>
    </lineage>
</organism>
<keyword evidence="2" id="KW-1185">Reference proteome</keyword>
<dbReference type="EMBL" id="BMMF01000003">
    <property type="protein sequence ID" value="GGK27970.1"/>
    <property type="molecule type" value="Genomic_DNA"/>
</dbReference>
<comment type="caution">
    <text evidence="1">The sequence shown here is derived from an EMBL/GenBank/DDBJ whole genome shotgun (WGS) entry which is preliminary data.</text>
</comment>
<name>A0A917Q5Y8_9HYPH</name>
<dbReference type="AlphaFoldDB" id="A0A917Q5Y8"/>
<evidence type="ECO:0000313" key="1">
    <source>
        <dbReference type="EMBL" id="GGK27970.1"/>
    </source>
</evidence>